<dbReference type="InterPro" id="IPR001830">
    <property type="entry name" value="Glyco_trans_20"/>
</dbReference>
<dbReference type="SUPFAM" id="SSF53756">
    <property type="entry name" value="UDP-Glycosyltransferase/glycogen phosphorylase"/>
    <property type="match status" value="1"/>
</dbReference>
<dbReference type="PANTHER" id="PTHR10788">
    <property type="entry name" value="TREHALOSE-6-PHOSPHATE SYNTHASE"/>
    <property type="match status" value="1"/>
</dbReference>
<dbReference type="GO" id="GO:0004805">
    <property type="term" value="F:trehalose-phosphatase activity"/>
    <property type="evidence" value="ECO:0007669"/>
    <property type="project" value="TreeGrafter"/>
</dbReference>
<sequence>RLLVVFYTLPEVIDNDTIEMSFAEREFNSTLSAVRGLQQNDVISKHIWIGCSTKETNDLVTIPPEPNFEEAKHCVAVAITPQLFDDFVHGFCKGVIWPLFHSHLKDVNYDSKLYQNYKQANQLFADAIVRVYKPGDLIWVHGYHLMLLPRMLREKLPEASVGWFLHSAFPSYEIFRVLPCREELLEGILESNLIGFQTYATTSEFVQSCTRILGNDAT</sequence>
<evidence type="ECO:0000313" key="1">
    <source>
        <dbReference type="EMBL" id="ABD72552.1"/>
    </source>
</evidence>
<dbReference type="Pfam" id="PF00982">
    <property type="entry name" value="Glyco_transf_20"/>
    <property type="match status" value="1"/>
</dbReference>
<dbReference type="GO" id="GO:0005992">
    <property type="term" value="P:trehalose biosynthetic process"/>
    <property type="evidence" value="ECO:0007669"/>
    <property type="project" value="InterPro"/>
</dbReference>
<dbReference type="PANTHER" id="PTHR10788:SF106">
    <property type="entry name" value="BCDNA.GH08860"/>
    <property type="match status" value="1"/>
</dbReference>
<protein>
    <submittedName>
        <fullName evidence="1">Trehalose phosphate phosphatase-like protein cluster B</fullName>
    </submittedName>
</protein>
<organism evidence="1">
    <name type="scientific">Physarum polycephalum</name>
    <name type="common">Many-headed slime mold</name>
    <name type="synonym">Badhamia polycephala</name>
    <dbReference type="NCBI Taxonomy" id="5791"/>
    <lineage>
        <taxon>Eukaryota</taxon>
        <taxon>Amoebozoa</taxon>
        <taxon>Evosea</taxon>
        <taxon>Eumycetozoa</taxon>
        <taxon>Myxogastria</taxon>
        <taxon>Myxogastromycetidae</taxon>
        <taxon>Physariida</taxon>
        <taxon>Physaraceae</taxon>
        <taxon>Physarum</taxon>
    </lineage>
</organism>
<dbReference type="EMBL" id="DQ407644">
    <property type="protein sequence ID" value="ABD72552.1"/>
    <property type="molecule type" value="mRNA"/>
</dbReference>
<dbReference type="CAZy" id="GT20">
    <property type="family name" value="Glycosyltransferase Family 20"/>
</dbReference>
<reference evidence="1" key="1">
    <citation type="journal article" date="2008" name="Protist">
        <title>Sampling gene diversity across the supergroup Amoebozoa: large EST data sets from Acanthamoeba castellanii, Hartmannella vermiformis, Physarum polycephalum, Hyperamoeba dachnaya and Hyperamoeba sp.</title>
        <authorList>
            <person name="Watkins R.F."/>
            <person name="Gray M.W."/>
        </authorList>
    </citation>
    <scope>NUCLEOTIDE SEQUENCE</scope>
</reference>
<proteinExistence type="evidence at transcript level"/>
<dbReference type="GO" id="GO:0005829">
    <property type="term" value="C:cytosol"/>
    <property type="evidence" value="ECO:0007669"/>
    <property type="project" value="TreeGrafter"/>
</dbReference>
<feature type="non-terminal residue" evidence="1">
    <location>
        <position position="218"/>
    </location>
</feature>
<dbReference type="AlphaFoldDB" id="Q207W3"/>
<feature type="non-terminal residue" evidence="1">
    <location>
        <position position="1"/>
    </location>
</feature>
<dbReference type="Gene3D" id="3.40.50.2000">
    <property type="entry name" value="Glycogen Phosphorylase B"/>
    <property type="match status" value="1"/>
</dbReference>
<dbReference type="GO" id="GO:0003825">
    <property type="term" value="F:alpha,alpha-trehalose-phosphate synthase (UDP-forming) activity"/>
    <property type="evidence" value="ECO:0007669"/>
    <property type="project" value="TreeGrafter"/>
</dbReference>
<name>Q207W3_PHYPO</name>
<accession>Q207W3</accession>